<proteinExistence type="predicted"/>
<evidence type="ECO:0000259" key="2">
    <source>
        <dbReference type="Pfam" id="PF13280"/>
    </source>
</evidence>
<sequence>MSRSQRLFDLLQYLRRHRYPISARQIAQEFTISVRSVYRDIDSLKSLGADIQGEAGVGYLLKDTFNLPPLMFTPQELDVLLLGANWAAKQNGGEFSADAKNAIAKISAVLPDSAKKLQYQDVVRVPVLTKASDLCVSLDKVKRTISSQIKVNVEYRDVRDTTTTRIIWPLLLGIFENCFVLVSWCESRSDFRHFRLDRIQSWTESEQRYERSRSLLIREWEQKENISSSVIQY</sequence>
<dbReference type="RefSeq" id="WP_124935368.1">
    <property type="nucleotide sequence ID" value="NZ_RJVQ01000001.1"/>
</dbReference>
<dbReference type="Proteomes" id="UP000281112">
    <property type="component" value="Unassembled WGS sequence"/>
</dbReference>
<comment type="caution">
    <text evidence="3">The sequence shown here is derived from an EMBL/GenBank/DDBJ whole genome shotgun (WGS) entry which is preliminary data.</text>
</comment>
<dbReference type="SUPFAM" id="SSF46785">
    <property type="entry name" value="Winged helix' DNA-binding domain"/>
    <property type="match status" value="1"/>
</dbReference>
<evidence type="ECO:0000259" key="1">
    <source>
        <dbReference type="Pfam" id="PF08279"/>
    </source>
</evidence>
<dbReference type="PANTHER" id="PTHR34580:SF3">
    <property type="entry name" value="PROTEIN PAFB"/>
    <property type="match status" value="1"/>
</dbReference>
<dbReference type="Pfam" id="PF13280">
    <property type="entry name" value="WYL"/>
    <property type="match status" value="1"/>
</dbReference>
<dbReference type="EMBL" id="RJVQ01000001">
    <property type="protein sequence ID" value="RQW64718.1"/>
    <property type="molecule type" value="Genomic_DNA"/>
</dbReference>
<dbReference type="Gene3D" id="1.10.10.10">
    <property type="entry name" value="Winged helix-like DNA-binding domain superfamily/Winged helix DNA-binding domain"/>
    <property type="match status" value="1"/>
</dbReference>
<feature type="domain" description="Helix-turn-helix type 11" evidence="1">
    <location>
        <begin position="6"/>
        <end position="59"/>
    </location>
</feature>
<reference evidence="3 4" key="1">
    <citation type="submission" date="2018-11" db="EMBL/GenBank/DDBJ databases">
        <title>Vibrio LJC006 sp. nov., isolated from seawater during the bloom of the enteromorpha.</title>
        <authorList>
            <person name="Liang J."/>
        </authorList>
    </citation>
    <scope>NUCLEOTIDE SEQUENCE [LARGE SCALE GENOMIC DNA]</scope>
    <source>
        <strain evidence="3 4">LJC006</strain>
    </source>
</reference>
<keyword evidence="4" id="KW-1185">Reference proteome</keyword>
<feature type="domain" description="WYL" evidence="2">
    <location>
        <begin position="138"/>
        <end position="203"/>
    </location>
</feature>
<dbReference type="InterPro" id="IPR036388">
    <property type="entry name" value="WH-like_DNA-bd_sf"/>
</dbReference>
<evidence type="ECO:0000313" key="4">
    <source>
        <dbReference type="Proteomes" id="UP000281112"/>
    </source>
</evidence>
<dbReference type="InterPro" id="IPR036390">
    <property type="entry name" value="WH_DNA-bd_sf"/>
</dbReference>
<dbReference type="InterPro" id="IPR013196">
    <property type="entry name" value="HTH_11"/>
</dbReference>
<gene>
    <name evidence="3" type="ORF">EES38_01330</name>
</gene>
<dbReference type="OrthoDB" id="9807255at2"/>
<dbReference type="AlphaFoldDB" id="A0A3N9TK06"/>
<dbReference type="PANTHER" id="PTHR34580">
    <property type="match status" value="1"/>
</dbReference>
<dbReference type="InterPro" id="IPR026881">
    <property type="entry name" value="WYL_dom"/>
</dbReference>
<organism evidence="3 4">
    <name type="scientific">Vibrio viridaestus</name>
    <dbReference type="NCBI Taxonomy" id="2487322"/>
    <lineage>
        <taxon>Bacteria</taxon>
        <taxon>Pseudomonadati</taxon>
        <taxon>Pseudomonadota</taxon>
        <taxon>Gammaproteobacteria</taxon>
        <taxon>Vibrionales</taxon>
        <taxon>Vibrionaceae</taxon>
        <taxon>Vibrio</taxon>
    </lineage>
</organism>
<dbReference type="PROSITE" id="PS52050">
    <property type="entry name" value="WYL"/>
    <property type="match status" value="1"/>
</dbReference>
<name>A0A3N9TK06_9VIBR</name>
<evidence type="ECO:0000313" key="3">
    <source>
        <dbReference type="EMBL" id="RQW64718.1"/>
    </source>
</evidence>
<accession>A0A3N9TK06</accession>
<dbReference type="InterPro" id="IPR051534">
    <property type="entry name" value="CBASS_pafABC_assoc_protein"/>
</dbReference>
<dbReference type="Pfam" id="PF08279">
    <property type="entry name" value="HTH_11"/>
    <property type="match status" value="1"/>
</dbReference>
<protein>
    <submittedName>
        <fullName evidence="3">YafY family transcriptional regulator</fullName>
    </submittedName>
</protein>